<comment type="catalytic activity">
    <reaction evidence="1">
        <text>S-ubiquitinyl-[E2 ubiquitin-conjugating enzyme]-L-cysteine + [acceptor protein]-L-lysine = [E2 ubiquitin-conjugating enzyme]-L-cysteine + N(6)-ubiquitinyl-[acceptor protein]-L-lysine.</text>
        <dbReference type="EC" id="2.3.2.27"/>
    </reaction>
</comment>
<dbReference type="AlphaFoldDB" id="A0AAV8YY04"/>
<feature type="domain" description="RING-type" evidence="11">
    <location>
        <begin position="272"/>
        <end position="307"/>
    </location>
</feature>
<accession>A0AAV8YY04</accession>
<comment type="similarity">
    <text evidence="3">Belongs to the SINA (Seven in absentia) family.</text>
</comment>
<dbReference type="PROSITE" id="PS51081">
    <property type="entry name" value="ZF_SIAH"/>
    <property type="match status" value="2"/>
</dbReference>
<evidence type="ECO:0000256" key="5">
    <source>
        <dbReference type="ARBA" id="ARBA00022679"/>
    </source>
</evidence>
<evidence type="ECO:0000259" key="12">
    <source>
        <dbReference type="PROSITE" id="PS51081"/>
    </source>
</evidence>
<dbReference type="PROSITE" id="PS50089">
    <property type="entry name" value="ZF_RING_2"/>
    <property type="match status" value="1"/>
</dbReference>
<organism evidence="13 14">
    <name type="scientific">Rhamnusium bicolor</name>
    <dbReference type="NCBI Taxonomy" id="1586634"/>
    <lineage>
        <taxon>Eukaryota</taxon>
        <taxon>Metazoa</taxon>
        <taxon>Ecdysozoa</taxon>
        <taxon>Arthropoda</taxon>
        <taxon>Hexapoda</taxon>
        <taxon>Insecta</taxon>
        <taxon>Pterygota</taxon>
        <taxon>Neoptera</taxon>
        <taxon>Endopterygota</taxon>
        <taxon>Coleoptera</taxon>
        <taxon>Polyphaga</taxon>
        <taxon>Cucujiformia</taxon>
        <taxon>Chrysomeloidea</taxon>
        <taxon>Cerambycidae</taxon>
        <taxon>Lepturinae</taxon>
        <taxon>Rhagiini</taxon>
        <taxon>Rhamnusium</taxon>
    </lineage>
</organism>
<dbReference type="Pfam" id="PF21361">
    <property type="entry name" value="Sina_ZnF"/>
    <property type="match status" value="2"/>
</dbReference>
<protein>
    <recommendedName>
        <fullName evidence="4">RING-type E3 ubiquitin transferase</fullName>
        <ecNumber evidence="4">2.3.2.27</ecNumber>
    </recommendedName>
</protein>
<dbReference type="GO" id="GO:0005737">
    <property type="term" value="C:cytoplasm"/>
    <property type="evidence" value="ECO:0007669"/>
    <property type="project" value="TreeGrafter"/>
</dbReference>
<dbReference type="EC" id="2.3.2.27" evidence="4"/>
<evidence type="ECO:0000256" key="4">
    <source>
        <dbReference type="ARBA" id="ARBA00012483"/>
    </source>
</evidence>
<evidence type="ECO:0000313" key="14">
    <source>
        <dbReference type="Proteomes" id="UP001162156"/>
    </source>
</evidence>
<evidence type="ECO:0000256" key="2">
    <source>
        <dbReference type="ARBA" id="ARBA00004906"/>
    </source>
</evidence>
<dbReference type="InterPro" id="IPR013010">
    <property type="entry name" value="Znf_SIAH"/>
</dbReference>
<dbReference type="GO" id="GO:0043161">
    <property type="term" value="P:proteasome-mediated ubiquitin-dependent protein catabolic process"/>
    <property type="evidence" value="ECO:0007669"/>
    <property type="project" value="TreeGrafter"/>
</dbReference>
<dbReference type="SUPFAM" id="SSF49599">
    <property type="entry name" value="TRAF domain-like"/>
    <property type="match status" value="2"/>
</dbReference>
<keyword evidence="14" id="KW-1185">Reference proteome</keyword>
<keyword evidence="6" id="KW-0479">Metal-binding</keyword>
<evidence type="ECO:0000259" key="11">
    <source>
        <dbReference type="PROSITE" id="PS50089"/>
    </source>
</evidence>
<comment type="caution">
    <text evidence="13">The sequence shown here is derived from an EMBL/GenBank/DDBJ whole genome shotgun (WGS) entry which is preliminary data.</text>
</comment>
<dbReference type="InterPro" id="IPR049548">
    <property type="entry name" value="Sina-like_RING"/>
</dbReference>
<dbReference type="InterPro" id="IPR001841">
    <property type="entry name" value="Znf_RING"/>
</dbReference>
<keyword evidence="7 10" id="KW-0863">Zinc-finger</keyword>
<dbReference type="InterPro" id="IPR013083">
    <property type="entry name" value="Znf_RING/FYVE/PHD"/>
</dbReference>
<dbReference type="SUPFAM" id="SSF57850">
    <property type="entry name" value="RING/U-box"/>
    <property type="match status" value="1"/>
</dbReference>
<evidence type="ECO:0000256" key="3">
    <source>
        <dbReference type="ARBA" id="ARBA00009119"/>
    </source>
</evidence>
<name>A0AAV8YY04_9CUCU</name>
<dbReference type="Pfam" id="PF21362">
    <property type="entry name" value="Sina_RING"/>
    <property type="match status" value="1"/>
</dbReference>
<dbReference type="PANTHER" id="PTHR45877">
    <property type="entry name" value="E3 UBIQUITIN-PROTEIN LIGASE SIAH2"/>
    <property type="match status" value="1"/>
</dbReference>
<evidence type="ECO:0000256" key="9">
    <source>
        <dbReference type="ARBA" id="ARBA00022833"/>
    </source>
</evidence>
<dbReference type="GO" id="GO:0031624">
    <property type="term" value="F:ubiquitin conjugating enzyme binding"/>
    <property type="evidence" value="ECO:0007669"/>
    <property type="project" value="TreeGrafter"/>
</dbReference>
<dbReference type="PANTHER" id="PTHR45877:SF2">
    <property type="entry name" value="E3 UBIQUITIN-PROTEIN LIGASE SINA-RELATED"/>
    <property type="match status" value="1"/>
</dbReference>
<evidence type="ECO:0000313" key="13">
    <source>
        <dbReference type="EMBL" id="KAJ8955778.1"/>
    </source>
</evidence>
<dbReference type="FunFam" id="3.30.40.10:FF:000041">
    <property type="entry name" value="E3 ubiquitin-protein ligase SINAT3"/>
    <property type="match status" value="1"/>
</dbReference>
<feature type="domain" description="SIAH-type" evidence="12">
    <location>
        <begin position="65"/>
        <end position="126"/>
    </location>
</feature>
<evidence type="ECO:0000256" key="7">
    <source>
        <dbReference type="ARBA" id="ARBA00022771"/>
    </source>
</evidence>
<feature type="domain" description="SIAH-type" evidence="12">
    <location>
        <begin position="324"/>
        <end position="383"/>
    </location>
</feature>
<keyword evidence="5" id="KW-0808">Transferase</keyword>
<dbReference type="GO" id="GO:0008270">
    <property type="term" value="F:zinc ion binding"/>
    <property type="evidence" value="ECO:0007669"/>
    <property type="project" value="UniProtKB-KW"/>
</dbReference>
<dbReference type="InterPro" id="IPR004162">
    <property type="entry name" value="SINA-like_animal"/>
</dbReference>
<keyword evidence="9" id="KW-0862">Zinc</keyword>
<evidence type="ECO:0000256" key="8">
    <source>
        <dbReference type="ARBA" id="ARBA00022786"/>
    </source>
</evidence>
<reference evidence="13" key="1">
    <citation type="journal article" date="2023" name="Insect Mol. Biol.">
        <title>Genome sequencing provides insights into the evolution of gene families encoding plant cell wall-degrading enzymes in longhorned beetles.</title>
        <authorList>
            <person name="Shin N.R."/>
            <person name="Okamura Y."/>
            <person name="Kirsch R."/>
            <person name="Pauchet Y."/>
        </authorList>
    </citation>
    <scope>NUCLEOTIDE SEQUENCE</scope>
    <source>
        <strain evidence="13">RBIC_L_NR</strain>
    </source>
</reference>
<proteinExistence type="inferred from homology"/>
<comment type="pathway">
    <text evidence="2">Protein modification; protein ubiquitination.</text>
</comment>
<evidence type="ECO:0000256" key="1">
    <source>
        <dbReference type="ARBA" id="ARBA00000900"/>
    </source>
</evidence>
<dbReference type="GO" id="GO:0061630">
    <property type="term" value="F:ubiquitin protein ligase activity"/>
    <property type="evidence" value="ECO:0007669"/>
    <property type="project" value="UniProtKB-EC"/>
</dbReference>
<dbReference type="Proteomes" id="UP001162156">
    <property type="component" value="Unassembled WGS sequence"/>
</dbReference>
<dbReference type="EMBL" id="JANEYF010001857">
    <property type="protein sequence ID" value="KAJ8955778.1"/>
    <property type="molecule type" value="Genomic_DNA"/>
</dbReference>
<sequence>MQKFTSMSFVQTESLPNLKCTNCKKYLSHFPIYFNPQGGSFCGRCPISNDGNNMRNEIYENLARTLKFPCCFDTNGCIEVVTPDKIPQHEEFCNFKNYECPMSCFTNCEWKGTVKRLLDHFEQKHPTFILRDGQFELDFINSHKENYLLPFGEDLYVVSRMNDFKTNTFSCTVSYIGSNARAENYVYKIVLESGNKSQVYMIKNKLKTTTEIQGENIRKILNDPTSIIARIEIMESGDDTVENVIIVAKEVKEEEEYVNSELNYDMLSGLECVVCMEYMIPPIHQCITGHSICFHCKTKVAQCPTCRKEFQNTQNFALAQIIYHLTYPCKHSKCRFTAKARYIRQHEESCVYGPFKCPLQEYENCNVQLIFSDVLDHVMNTHYEHVLEMDTVTLPFDNANEDDDEDKDCYILKYSFKLFKLHFLYRYHTFYWAMQLIGPADESTKYKFEIDIIDNSGKNHRAYFRTSCSPLSDDADAFSDGKSYIYLHLDQIRTMFTNDLCYRVRILQ</sequence>
<gene>
    <name evidence="13" type="ORF">NQ314_006845</name>
</gene>
<dbReference type="Gene3D" id="3.30.40.10">
    <property type="entry name" value="Zinc/RING finger domain, C3HC4 (zinc finger)"/>
    <property type="match status" value="3"/>
</dbReference>
<keyword evidence="8" id="KW-0833">Ubl conjugation pathway</keyword>
<evidence type="ECO:0000256" key="6">
    <source>
        <dbReference type="ARBA" id="ARBA00022723"/>
    </source>
</evidence>
<evidence type="ECO:0000256" key="10">
    <source>
        <dbReference type="PROSITE-ProRule" id="PRU00455"/>
    </source>
</evidence>